<evidence type="ECO:0000256" key="4">
    <source>
        <dbReference type="PROSITE-ProRule" id="PRU00335"/>
    </source>
</evidence>
<dbReference type="KEGG" id="gfe:Gferi_08750"/>
<evidence type="ECO:0000259" key="5">
    <source>
        <dbReference type="PROSITE" id="PS50977"/>
    </source>
</evidence>
<dbReference type="AlphaFoldDB" id="A0A1D8GFI4"/>
<dbReference type="PANTHER" id="PTHR43479:SF11">
    <property type="entry name" value="ACREF_ENVCD OPERON REPRESSOR-RELATED"/>
    <property type="match status" value="1"/>
</dbReference>
<evidence type="ECO:0000256" key="2">
    <source>
        <dbReference type="ARBA" id="ARBA00023125"/>
    </source>
</evidence>
<organism evidence="6 7">
    <name type="scientific">Geosporobacter ferrireducens</name>
    <dbReference type="NCBI Taxonomy" id="1424294"/>
    <lineage>
        <taxon>Bacteria</taxon>
        <taxon>Bacillati</taxon>
        <taxon>Bacillota</taxon>
        <taxon>Clostridia</taxon>
        <taxon>Peptostreptococcales</taxon>
        <taxon>Thermotaleaceae</taxon>
        <taxon>Geosporobacter</taxon>
    </lineage>
</organism>
<dbReference type="EMBL" id="CP017269">
    <property type="protein sequence ID" value="AOT69659.1"/>
    <property type="molecule type" value="Genomic_DNA"/>
</dbReference>
<dbReference type="InterPro" id="IPR050624">
    <property type="entry name" value="HTH-type_Tx_Regulator"/>
</dbReference>
<protein>
    <recommendedName>
        <fullName evidence="5">HTH tetR-type domain-containing protein</fullName>
    </recommendedName>
</protein>
<reference evidence="6 7" key="1">
    <citation type="submission" date="2016-09" db="EMBL/GenBank/DDBJ databases">
        <title>Genomic analysis reveals versatility of anaerobic energy metabolism of Geosporobacter ferrireducens IRF9 of phylum Firmicutes.</title>
        <authorList>
            <person name="Kim S.-J."/>
        </authorList>
    </citation>
    <scope>NUCLEOTIDE SEQUENCE [LARGE SCALE GENOMIC DNA]</scope>
    <source>
        <strain evidence="6 7">IRF9</strain>
    </source>
</reference>
<evidence type="ECO:0000256" key="1">
    <source>
        <dbReference type="ARBA" id="ARBA00023015"/>
    </source>
</evidence>
<dbReference type="FunFam" id="1.10.10.60:FF:000141">
    <property type="entry name" value="TetR family transcriptional regulator"/>
    <property type="match status" value="1"/>
</dbReference>
<sequence length="223" mass="25643">MTMLQENDVKQELLNAAMELFSEKGYDHTSVNAIIEKVGVSKGAFYHYFKSKEDVLEAVVAQYIEKEIQITHTIAENHRLNAIEKVSKLIGEVLGYKALTLKKRLKISSFFQDAGNVKFQRKVVESKFKLLHLPYRTIIEQGIQEGTFHIFYLEETIEQIMHMIVILNSAVTRLAADIEKRPDNIKMIKQKIEAYGDTIERILGVQKGSINLSEIIKIFEKQL</sequence>
<dbReference type="PRINTS" id="PR00455">
    <property type="entry name" value="HTHTETR"/>
</dbReference>
<dbReference type="PANTHER" id="PTHR43479">
    <property type="entry name" value="ACREF/ENVCD OPERON REPRESSOR-RELATED"/>
    <property type="match status" value="1"/>
</dbReference>
<feature type="domain" description="HTH tetR-type" evidence="5">
    <location>
        <begin position="7"/>
        <end position="67"/>
    </location>
</feature>
<keyword evidence="2 4" id="KW-0238">DNA-binding</keyword>
<keyword evidence="3" id="KW-0804">Transcription</keyword>
<dbReference type="RefSeq" id="WP_069975587.1">
    <property type="nucleotide sequence ID" value="NZ_CP017269.1"/>
</dbReference>
<dbReference type="InterPro" id="IPR009057">
    <property type="entry name" value="Homeodomain-like_sf"/>
</dbReference>
<dbReference type="PROSITE" id="PS50977">
    <property type="entry name" value="HTH_TETR_2"/>
    <property type="match status" value="1"/>
</dbReference>
<keyword evidence="1" id="KW-0805">Transcription regulation</keyword>
<accession>A0A1D8GFI4</accession>
<dbReference type="InterPro" id="IPR001647">
    <property type="entry name" value="HTH_TetR"/>
</dbReference>
<evidence type="ECO:0000313" key="7">
    <source>
        <dbReference type="Proteomes" id="UP000095743"/>
    </source>
</evidence>
<dbReference type="Gene3D" id="1.10.357.10">
    <property type="entry name" value="Tetracycline Repressor, domain 2"/>
    <property type="match status" value="1"/>
</dbReference>
<dbReference type="OrthoDB" id="9814200at2"/>
<evidence type="ECO:0000256" key="3">
    <source>
        <dbReference type="ARBA" id="ARBA00023163"/>
    </source>
</evidence>
<dbReference type="GO" id="GO:0045892">
    <property type="term" value="P:negative regulation of DNA-templated transcription"/>
    <property type="evidence" value="ECO:0007669"/>
    <property type="project" value="UniProtKB-ARBA"/>
</dbReference>
<dbReference type="Pfam" id="PF00440">
    <property type="entry name" value="TetR_N"/>
    <property type="match status" value="1"/>
</dbReference>
<evidence type="ECO:0000313" key="6">
    <source>
        <dbReference type="EMBL" id="AOT69659.1"/>
    </source>
</evidence>
<dbReference type="InterPro" id="IPR023772">
    <property type="entry name" value="DNA-bd_HTH_TetR-type_CS"/>
</dbReference>
<dbReference type="PROSITE" id="PS01081">
    <property type="entry name" value="HTH_TETR_1"/>
    <property type="match status" value="1"/>
</dbReference>
<gene>
    <name evidence="6" type="ORF">Gferi_08750</name>
</gene>
<dbReference type="GO" id="GO:0003677">
    <property type="term" value="F:DNA binding"/>
    <property type="evidence" value="ECO:0007669"/>
    <property type="project" value="UniProtKB-UniRule"/>
</dbReference>
<dbReference type="SUPFAM" id="SSF46689">
    <property type="entry name" value="Homeodomain-like"/>
    <property type="match status" value="1"/>
</dbReference>
<dbReference type="Proteomes" id="UP000095743">
    <property type="component" value="Chromosome"/>
</dbReference>
<name>A0A1D8GFI4_9FIRM</name>
<keyword evidence="7" id="KW-1185">Reference proteome</keyword>
<dbReference type="STRING" id="1424294.Gferi_08750"/>
<proteinExistence type="predicted"/>
<feature type="DNA-binding region" description="H-T-H motif" evidence="4">
    <location>
        <begin position="30"/>
        <end position="49"/>
    </location>
</feature>